<evidence type="ECO:0000259" key="9">
    <source>
        <dbReference type="Pfam" id="PF14380"/>
    </source>
</evidence>
<evidence type="ECO:0000256" key="5">
    <source>
        <dbReference type="ARBA" id="ARBA00047899"/>
    </source>
</evidence>
<dbReference type="Pfam" id="PF14380">
    <property type="entry name" value="WAK_assoc"/>
    <property type="match status" value="1"/>
</dbReference>
<sequence length="277" mass="30064">MALLYTGIHGNSVKSSNSACPSFDCGNGLVIGYPFWQQSHQPDHCGYPGFNISCTGQTPFLHLSDHLYRVKSIDYPQNSLVIAYGELNDTICPLVSHGVTINSTLPLLNYTGDDKTVNFFYNCTLYPPSVQYIKCLQYGAKRAYVFMDGAIPEFDWRSYCESIVRVPVIGKAAGDDGAVLADGFGGALQDGFKLTWSADRECQTCEASGGFCGHGGDGVHRKFFCFCGDGRQLASCHDAGTLIFGSLMITSTVVFLIGRKKIGAHKRGFSQIPSSGR</sequence>
<keyword evidence="7" id="KW-0472">Membrane</keyword>
<comment type="caution">
    <text evidence="10">The sequence shown here is derived from an EMBL/GenBank/DDBJ whole genome shotgun (WGS) entry which is preliminary data.</text>
</comment>
<evidence type="ECO:0000256" key="2">
    <source>
        <dbReference type="ARBA" id="ARBA00012513"/>
    </source>
</evidence>
<keyword evidence="7" id="KW-1133">Transmembrane helix</keyword>
<proteinExistence type="predicted"/>
<comment type="catalytic activity">
    <reaction evidence="6">
        <text>L-seryl-[protein] + ATP = O-phospho-L-seryl-[protein] + ADP + H(+)</text>
        <dbReference type="Rhea" id="RHEA:17989"/>
        <dbReference type="Rhea" id="RHEA-COMP:9863"/>
        <dbReference type="Rhea" id="RHEA-COMP:11604"/>
        <dbReference type="ChEBI" id="CHEBI:15378"/>
        <dbReference type="ChEBI" id="CHEBI:29999"/>
        <dbReference type="ChEBI" id="CHEBI:30616"/>
        <dbReference type="ChEBI" id="CHEBI:83421"/>
        <dbReference type="ChEBI" id="CHEBI:456216"/>
        <dbReference type="EC" id="2.7.11.1"/>
    </reaction>
</comment>
<keyword evidence="7" id="KW-0812">Transmembrane</keyword>
<keyword evidence="4" id="KW-0325">Glycoprotein</keyword>
<dbReference type="GO" id="GO:0004674">
    <property type="term" value="F:protein serine/threonine kinase activity"/>
    <property type="evidence" value="ECO:0007669"/>
    <property type="project" value="UniProtKB-EC"/>
</dbReference>
<accession>A0AA88UM72</accession>
<dbReference type="GO" id="GO:0016020">
    <property type="term" value="C:membrane"/>
    <property type="evidence" value="ECO:0007669"/>
    <property type="project" value="UniProtKB-SubCell"/>
</dbReference>
<dbReference type="EMBL" id="JAVXUO010000661">
    <property type="protein sequence ID" value="KAK2990239.1"/>
    <property type="molecule type" value="Genomic_DNA"/>
</dbReference>
<evidence type="ECO:0000313" key="10">
    <source>
        <dbReference type="EMBL" id="KAK2990239.1"/>
    </source>
</evidence>
<dbReference type="Pfam" id="PF13947">
    <property type="entry name" value="GUB_WAK_bind"/>
    <property type="match status" value="1"/>
</dbReference>
<evidence type="ECO:0000256" key="6">
    <source>
        <dbReference type="ARBA" id="ARBA00048679"/>
    </source>
</evidence>
<gene>
    <name evidence="10" type="ORF">RJ640_014691</name>
</gene>
<protein>
    <recommendedName>
        <fullName evidence="2">non-specific serine/threonine protein kinase</fullName>
        <ecNumber evidence="2">2.7.11.1</ecNumber>
    </recommendedName>
</protein>
<evidence type="ECO:0000256" key="7">
    <source>
        <dbReference type="SAM" id="Phobius"/>
    </source>
</evidence>
<keyword evidence="11" id="KW-1185">Reference proteome</keyword>
<dbReference type="PANTHER" id="PTHR33138:SF51">
    <property type="entry name" value="WALL-ASSOCIATED RECEPTOR KINASE GALACTURONAN-BINDING DOMAIN-CONTAINING PROTEIN"/>
    <property type="match status" value="1"/>
</dbReference>
<dbReference type="AlphaFoldDB" id="A0AA88UM72"/>
<evidence type="ECO:0000256" key="4">
    <source>
        <dbReference type="ARBA" id="ARBA00023180"/>
    </source>
</evidence>
<comment type="catalytic activity">
    <reaction evidence="5">
        <text>L-threonyl-[protein] + ATP = O-phospho-L-threonyl-[protein] + ADP + H(+)</text>
        <dbReference type="Rhea" id="RHEA:46608"/>
        <dbReference type="Rhea" id="RHEA-COMP:11060"/>
        <dbReference type="Rhea" id="RHEA-COMP:11605"/>
        <dbReference type="ChEBI" id="CHEBI:15378"/>
        <dbReference type="ChEBI" id="CHEBI:30013"/>
        <dbReference type="ChEBI" id="CHEBI:30616"/>
        <dbReference type="ChEBI" id="CHEBI:61977"/>
        <dbReference type="ChEBI" id="CHEBI:456216"/>
        <dbReference type="EC" id="2.7.11.1"/>
    </reaction>
</comment>
<dbReference type="Proteomes" id="UP001187471">
    <property type="component" value="Unassembled WGS sequence"/>
</dbReference>
<dbReference type="InterPro" id="IPR032872">
    <property type="entry name" value="WAK_assoc_C"/>
</dbReference>
<comment type="subcellular location">
    <subcellularLocation>
        <location evidence="1">Membrane</location>
        <topology evidence="1">Single-pass membrane protein</topology>
    </subcellularLocation>
</comment>
<evidence type="ECO:0000313" key="11">
    <source>
        <dbReference type="Proteomes" id="UP001187471"/>
    </source>
</evidence>
<dbReference type="PANTHER" id="PTHR33138">
    <property type="entry name" value="OS01G0690200 PROTEIN"/>
    <property type="match status" value="1"/>
</dbReference>
<dbReference type="GO" id="GO:0030247">
    <property type="term" value="F:polysaccharide binding"/>
    <property type="evidence" value="ECO:0007669"/>
    <property type="project" value="InterPro"/>
</dbReference>
<evidence type="ECO:0000256" key="3">
    <source>
        <dbReference type="ARBA" id="ARBA00022729"/>
    </source>
</evidence>
<feature type="domain" description="Wall-associated receptor kinase C-terminal" evidence="9">
    <location>
        <begin position="140"/>
        <end position="230"/>
    </location>
</feature>
<feature type="domain" description="Wall-associated receptor kinase galacturonan-binding" evidence="8">
    <location>
        <begin position="20"/>
        <end position="83"/>
    </location>
</feature>
<feature type="transmembrane region" description="Helical" evidence="7">
    <location>
        <begin position="239"/>
        <end position="258"/>
    </location>
</feature>
<dbReference type="EC" id="2.7.11.1" evidence="2"/>
<reference evidence="10" key="1">
    <citation type="submission" date="2022-12" db="EMBL/GenBank/DDBJ databases">
        <title>Draft genome assemblies for two species of Escallonia (Escalloniales).</title>
        <authorList>
            <person name="Chanderbali A."/>
            <person name="Dervinis C."/>
            <person name="Anghel I."/>
            <person name="Soltis D."/>
            <person name="Soltis P."/>
            <person name="Zapata F."/>
        </authorList>
    </citation>
    <scope>NUCLEOTIDE SEQUENCE</scope>
    <source>
        <strain evidence="10">UCBG92.1500</strain>
        <tissue evidence="10">Leaf</tissue>
    </source>
</reference>
<organism evidence="10 11">
    <name type="scientific">Escallonia rubra</name>
    <dbReference type="NCBI Taxonomy" id="112253"/>
    <lineage>
        <taxon>Eukaryota</taxon>
        <taxon>Viridiplantae</taxon>
        <taxon>Streptophyta</taxon>
        <taxon>Embryophyta</taxon>
        <taxon>Tracheophyta</taxon>
        <taxon>Spermatophyta</taxon>
        <taxon>Magnoliopsida</taxon>
        <taxon>eudicotyledons</taxon>
        <taxon>Gunneridae</taxon>
        <taxon>Pentapetalae</taxon>
        <taxon>asterids</taxon>
        <taxon>campanulids</taxon>
        <taxon>Escalloniales</taxon>
        <taxon>Escalloniaceae</taxon>
        <taxon>Escallonia</taxon>
    </lineage>
</organism>
<evidence type="ECO:0000256" key="1">
    <source>
        <dbReference type="ARBA" id="ARBA00004167"/>
    </source>
</evidence>
<evidence type="ECO:0000259" key="8">
    <source>
        <dbReference type="Pfam" id="PF13947"/>
    </source>
</evidence>
<dbReference type="InterPro" id="IPR025287">
    <property type="entry name" value="WAK_GUB"/>
</dbReference>
<name>A0AA88UM72_9ASTE</name>
<keyword evidence="3" id="KW-0732">Signal</keyword>